<name>G0TXK0_TRYVY</name>
<dbReference type="EMBL" id="HE573023">
    <property type="protein sequence ID" value="CCC48690.1"/>
    <property type="molecule type" value="Genomic_DNA"/>
</dbReference>
<dbReference type="AlphaFoldDB" id="G0TXK0"/>
<accession>G0TXK0</accession>
<keyword evidence="2" id="KW-0732">Signal</keyword>
<evidence type="ECO:0000313" key="3">
    <source>
        <dbReference type="EMBL" id="CCC48690.1"/>
    </source>
</evidence>
<gene>
    <name evidence="3" type="ORF">TVY486_0700340</name>
</gene>
<feature type="signal peptide" evidence="2">
    <location>
        <begin position="1"/>
        <end position="18"/>
    </location>
</feature>
<organism evidence="3">
    <name type="scientific">Trypanosoma vivax (strain Y486)</name>
    <dbReference type="NCBI Taxonomy" id="1055687"/>
    <lineage>
        <taxon>Eukaryota</taxon>
        <taxon>Discoba</taxon>
        <taxon>Euglenozoa</taxon>
        <taxon>Kinetoplastea</taxon>
        <taxon>Metakinetoplastina</taxon>
        <taxon>Trypanosomatida</taxon>
        <taxon>Trypanosomatidae</taxon>
        <taxon>Trypanosoma</taxon>
        <taxon>Duttonella</taxon>
    </lineage>
</organism>
<feature type="chain" id="PRO_5003409848" description="Secreted protein" evidence="2">
    <location>
        <begin position="19"/>
        <end position="104"/>
    </location>
</feature>
<reference evidence="3" key="1">
    <citation type="journal article" date="2012" name="Proc. Natl. Acad. Sci. U.S.A.">
        <title>Antigenic diversity is generated by distinct evolutionary mechanisms in African trypanosome species.</title>
        <authorList>
            <person name="Jackson A.P."/>
            <person name="Berry A."/>
            <person name="Aslett M."/>
            <person name="Allison H.C."/>
            <person name="Burton P."/>
            <person name="Vavrova-Anderson J."/>
            <person name="Brown R."/>
            <person name="Browne H."/>
            <person name="Corton N."/>
            <person name="Hauser H."/>
            <person name="Gamble J."/>
            <person name="Gilderthorp R."/>
            <person name="Marcello L."/>
            <person name="McQuillan J."/>
            <person name="Otto T.D."/>
            <person name="Quail M.A."/>
            <person name="Sanders M.J."/>
            <person name="van Tonder A."/>
            <person name="Ginger M.L."/>
            <person name="Field M.C."/>
            <person name="Barry J.D."/>
            <person name="Hertz-Fowler C."/>
            <person name="Berriman M."/>
        </authorList>
    </citation>
    <scope>NUCLEOTIDE SEQUENCE</scope>
    <source>
        <strain evidence="3">Y486</strain>
    </source>
</reference>
<evidence type="ECO:0000256" key="2">
    <source>
        <dbReference type="SAM" id="SignalP"/>
    </source>
</evidence>
<protein>
    <recommendedName>
        <fullName evidence="4">Secreted protein</fullName>
    </recommendedName>
</protein>
<proteinExistence type="predicted"/>
<feature type="region of interest" description="Disordered" evidence="1">
    <location>
        <begin position="82"/>
        <end position="104"/>
    </location>
</feature>
<sequence length="104" mass="11794">MTLIIVSGCHAMLSVTQGCWINCRSFPSHYLYFSAHVPFTCLSFHVSDNIARMCAHTNAATPSKWEIFIEAKHTSIVIRSIVQQQQPHSPKRPIKNSRQTPSIR</sequence>
<evidence type="ECO:0000256" key="1">
    <source>
        <dbReference type="SAM" id="MobiDB-lite"/>
    </source>
</evidence>
<evidence type="ECO:0008006" key="4">
    <source>
        <dbReference type="Google" id="ProtNLM"/>
    </source>
</evidence>